<evidence type="ECO:0000313" key="8">
    <source>
        <dbReference type="EMBL" id="KAG7661729.1"/>
    </source>
</evidence>
<dbReference type="Pfam" id="PF03853">
    <property type="entry name" value="YjeF_N"/>
    <property type="match status" value="1"/>
</dbReference>
<dbReference type="InterPro" id="IPR019050">
    <property type="entry name" value="FDF_dom"/>
</dbReference>
<dbReference type="GO" id="GO:0003729">
    <property type="term" value="F:mRNA binding"/>
    <property type="evidence" value="ECO:0007669"/>
    <property type="project" value="TreeGrafter"/>
</dbReference>
<dbReference type="GO" id="GO:0033962">
    <property type="term" value="P:P-body assembly"/>
    <property type="evidence" value="ECO:0007669"/>
    <property type="project" value="TreeGrafter"/>
</dbReference>
<evidence type="ECO:0000256" key="2">
    <source>
        <dbReference type="ARBA" id="ARBA00006610"/>
    </source>
</evidence>
<dbReference type="PROSITE" id="PS51512">
    <property type="entry name" value="DFDF"/>
    <property type="match status" value="1"/>
</dbReference>
<dbReference type="AlphaFoldDB" id="A0A8J5UWM9"/>
<dbReference type="GO" id="GO:0031087">
    <property type="term" value="P:deadenylation-independent decapping of nuclear-transcribed mRNA"/>
    <property type="evidence" value="ECO:0007669"/>
    <property type="project" value="TreeGrafter"/>
</dbReference>
<keyword evidence="9" id="KW-1185">Reference proteome</keyword>
<evidence type="ECO:0000313" key="9">
    <source>
        <dbReference type="Proteomes" id="UP000694255"/>
    </source>
</evidence>
<evidence type="ECO:0000256" key="1">
    <source>
        <dbReference type="ARBA" id="ARBA00004201"/>
    </source>
</evidence>
<dbReference type="InterPro" id="IPR025762">
    <property type="entry name" value="DFDF"/>
</dbReference>
<comment type="subcellular location">
    <subcellularLocation>
        <location evidence="1">Cytoplasm</location>
        <location evidence="1">P-body</location>
    </subcellularLocation>
</comment>
<feature type="domain" description="DFDF" evidence="7">
    <location>
        <begin position="141"/>
        <end position="177"/>
    </location>
</feature>
<evidence type="ECO:0000259" key="6">
    <source>
        <dbReference type="PROSITE" id="PS51385"/>
    </source>
</evidence>
<name>A0A8J5UWM9_9ASCO</name>
<organism evidence="8 9">
    <name type="scientific">[Candida] subhashii</name>
    <dbReference type="NCBI Taxonomy" id="561895"/>
    <lineage>
        <taxon>Eukaryota</taxon>
        <taxon>Fungi</taxon>
        <taxon>Dikarya</taxon>
        <taxon>Ascomycota</taxon>
        <taxon>Saccharomycotina</taxon>
        <taxon>Pichiomycetes</taxon>
        <taxon>Debaryomycetaceae</taxon>
        <taxon>Spathaspora</taxon>
    </lineage>
</organism>
<comment type="similarity">
    <text evidence="2">Belongs to the EDC3 family.</text>
</comment>
<feature type="compositionally biased region" description="Low complexity" evidence="5">
    <location>
        <begin position="84"/>
        <end position="95"/>
    </location>
</feature>
<dbReference type="PROSITE" id="PS51385">
    <property type="entry name" value="YJEF_N"/>
    <property type="match status" value="1"/>
</dbReference>
<dbReference type="OrthoDB" id="10030313at2759"/>
<dbReference type="RefSeq" id="XP_049261962.1">
    <property type="nucleotide sequence ID" value="XM_049408783.1"/>
</dbReference>
<accession>A0A8J5UWM9</accession>
<evidence type="ECO:0000256" key="3">
    <source>
        <dbReference type="ARBA" id="ARBA00015797"/>
    </source>
</evidence>
<dbReference type="PANTHER" id="PTHR13612">
    <property type="entry name" value="ENHANCER OF MRNA-DECAPPING PROTEIN 3"/>
    <property type="match status" value="1"/>
</dbReference>
<reference evidence="8 9" key="1">
    <citation type="journal article" date="2021" name="DNA Res.">
        <title>Genome analysis of Candida subhashii reveals its hybrid nature and dual mitochondrial genome conformations.</title>
        <authorList>
            <person name="Mixao V."/>
            <person name="Hegedusova E."/>
            <person name="Saus E."/>
            <person name="Pryszcz L.P."/>
            <person name="Cillingova A."/>
            <person name="Nosek J."/>
            <person name="Gabaldon T."/>
        </authorList>
    </citation>
    <scope>NUCLEOTIDE SEQUENCE [LARGE SCALE GENOMIC DNA]</scope>
    <source>
        <strain evidence="8 9">CBS 10753</strain>
    </source>
</reference>
<evidence type="ECO:0000259" key="7">
    <source>
        <dbReference type="PROSITE" id="PS51512"/>
    </source>
</evidence>
<feature type="compositionally biased region" description="Polar residues" evidence="5">
    <location>
        <begin position="110"/>
        <end position="123"/>
    </location>
</feature>
<comment type="caution">
    <text evidence="8">The sequence shown here is derived from an EMBL/GenBank/DDBJ whole genome shotgun (WGS) entry which is preliminary data.</text>
</comment>
<proteinExistence type="inferred from homology"/>
<dbReference type="Proteomes" id="UP000694255">
    <property type="component" value="Unassembled WGS sequence"/>
</dbReference>
<dbReference type="GeneID" id="73471587"/>
<dbReference type="Pfam" id="PF09532">
    <property type="entry name" value="FDF"/>
    <property type="match status" value="1"/>
</dbReference>
<dbReference type="PANTHER" id="PTHR13612:SF0">
    <property type="entry name" value="ENHANCER OF MRNA-DECAPPING PROTEIN 3"/>
    <property type="match status" value="1"/>
</dbReference>
<dbReference type="InterPro" id="IPR004443">
    <property type="entry name" value="YjeF_N_dom"/>
</dbReference>
<feature type="domain" description="YjeF N-terminal" evidence="6">
    <location>
        <begin position="266"/>
        <end position="504"/>
    </location>
</feature>
<gene>
    <name evidence="8" type="ORF">J8A68_004787</name>
</gene>
<dbReference type="GO" id="GO:0000932">
    <property type="term" value="C:P-body"/>
    <property type="evidence" value="ECO:0007669"/>
    <property type="project" value="UniProtKB-SubCell"/>
</dbReference>
<protein>
    <recommendedName>
        <fullName evidence="3">Enhancer of mRNA-decapping protein 3</fullName>
    </recommendedName>
</protein>
<feature type="region of interest" description="Disordered" evidence="5">
    <location>
        <begin position="65"/>
        <end position="143"/>
    </location>
</feature>
<evidence type="ECO:0000256" key="4">
    <source>
        <dbReference type="ARBA" id="ARBA00022490"/>
    </source>
</evidence>
<dbReference type="EMBL" id="JAGSYN010000214">
    <property type="protein sequence ID" value="KAG7661729.1"/>
    <property type="molecule type" value="Genomic_DNA"/>
</dbReference>
<sequence length="530" mass="59041">MTEFINYKVDLMLKDGTKSTGIITHVDPQQITLGNAIQSFNPQETISNLKVMSTQIADLKVVQLPPNFNKDSQSSSNKKKSKKSSQAQAQAQSNAVEDDAIVFARGGTPKSINYGNSRSNTPRIRSKALHSSAGSIDWGNEESDAKSAAGTDFDFEANLAMFDKKSVFADFQRKDNINQSDRLVGHNKLEYVNKSKKKEKYDIDEMVLDKHRIDNWENIGTTNTSHSETPVMQSNMFGGGPHKDSNVRLIRSDNLNPIALASPVQLLEIERLSTETYGITPSIMTETCATNLSQLIMNKMLGGTSRLSNKQNHNLPPLVLLLIGSARCGSRAFATGRQLTNHGVRVLAFVINNEDLDSELTKQWKLFENSGGKIIIKNLHELLDIINHQLDTPVELIIDALQGYDDHLEDIFYTQEDQVTLTNLMKWCNESQQQNKIMSLDIPSGIDGGSGTLSDDSLKLNCRWCISMGLPLSGLILAYKNGHMDSSDVLHYLIDVGIPNKVYSSKGNLRKFDKFWYCAESNIKLEITFD</sequence>
<keyword evidence="4" id="KW-0963">Cytoplasm</keyword>
<evidence type="ECO:0000256" key="5">
    <source>
        <dbReference type="SAM" id="MobiDB-lite"/>
    </source>
</evidence>
<dbReference type="SMART" id="SM01199">
    <property type="entry name" value="FDF"/>
    <property type="match status" value="1"/>
</dbReference>